<name>A0A0C2WD96_AMAMK</name>
<dbReference type="EMBL" id="KN818714">
    <property type="protein sequence ID" value="KIL54526.1"/>
    <property type="molecule type" value="Genomic_DNA"/>
</dbReference>
<gene>
    <name evidence="1" type="ORF">M378DRAFT_18804</name>
</gene>
<dbReference type="Proteomes" id="UP000054549">
    <property type="component" value="Unassembled WGS sequence"/>
</dbReference>
<evidence type="ECO:0000313" key="2">
    <source>
        <dbReference type="Proteomes" id="UP000054549"/>
    </source>
</evidence>
<proteinExistence type="predicted"/>
<dbReference type="HOGENOM" id="CLU_2263075_0_0_1"/>
<dbReference type="InParanoid" id="A0A0C2WD96"/>
<dbReference type="AlphaFoldDB" id="A0A0C2WD96"/>
<reference evidence="1 2" key="1">
    <citation type="submission" date="2014-04" db="EMBL/GenBank/DDBJ databases">
        <title>Evolutionary Origins and Diversification of the Mycorrhizal Mutualists.</title>
        <authorList>
            <consortium name="DOE Joint Genome Institute"/>
            <consortium name="Mycorrhizal Genomics Consortium"/>
            <person name="Kohler A."/>
            <person name="Kuo A."/>
            <person name="Nagy L.G."/>
            <person name="Floudas D."/>
            <person name="Copeland A."/>
            <person name="Barry K.W."/>
            <person name="Cichocki N."/>
            <person name="Veneault-Fourrey C."/>
            <person name="LaButti K."/>
            <person name="Lindquist E.A."/>
            <person name="Lipzen A."/>
            <person name="Lundell T."/>
            <person name="Morin E."/>
            <person name="Murat C."/>
            <person name="Riley R."/>
            <person name="Ohm R."/>
            <person name="Sun H."/>
            <person name="Tunlid A."/>
            <person name="Henrissat B."/>
            <person name="Grigoriev I.V."/>
            <person name="Hibbett D.S."/>
            <person name="Martin F."/>
        </authorList>
    </citation>
    <scope>NUCLEOTIDE SEQUENCE [LARGE SCALE GENOMIC DNA]</scope>
    <source>
        <strain evidence="1 2">Koide BX008</strain>
    </source>
</reference>
<sequence>MSLVDLTALIMRCTAMIPSQDHPDYVPYFARLLNEVLLIALEDTHSRIRVVYSDKDTPKSTGAFRKGRRLPKAMRLDDCPVRPHDPPLGRLASIGPLRNCQRL</sequence>
<keyword evidence="2" id="KW-1185">Reference proteome</keyword>
<protein>
    <submittedName>
        <fullName evidence="1">Uncharacterized protein</fullName>
    </submittedName>
</protein>
<organism evidence="1 2">
    <name type="scientific">Amanita muscaria (strain Koide BX008)</name>
    <dbReference type="NCBI Taxonomy" id="946122"/>
    <lineage>
        <taxon>Eukaryota</taxon>
        <taxon>Fungi</taxon>
        <taxon>Dikarya</taxon>
        <taxon>Basidiomycota</taxon>
        <taxon>Agaricomycotina</taxon>
        <taxon>Agaricomycetes</taxon>
        <taxon>Agaricomycetidae</taxon>
        <taxon>Agaricales</taxon>
        <taxon>Pluteineae</taxon>
        <taxon>Amanitaceae</taxon>
        <taxon>Amanita</taxon>
    </lineage>
</organism>
<accession>A0A0C2WD96</accession>
<evidence type="ECO:0000313" key="1">
    <source>
        <dbReference type="EMBL" id="KIL54526.1"/>
    </source>
</evidence>